<keyword evidence="2" id="KW-1185">Reference proteome</keyword>
<proteinExistence type="predicted"/>
<dbReference type="GeneID" id="92085264"/>
<dbReference type="RefSeq" id="XP_066722833.1">
    <property type="nucleotide sequence ID" value="XM_066852201.1"/>
</dbReference>
<evidence type="ECO:0000313" key="2">
    <source>
        <dbReference type="Proteomes" id="UP001480595"/>
    </source>
</evidence>
<dbReference type="InterPro" id="IPR043169">
    <property type="entry name" value="PMM_cap"/>
</dbReference>
<dbReference type="Proteomes" id="UP001480595">
    <property type="component" value="Unassembled WGS sequence"/>
</dbReference>
<accession>A0ABR1X7B7</accession>
<dbReference type="Gene3D" id="3.30.1240.20">
    <property type="match status" value="1"/>
</dbReference>
<protein>
    <submittedName>
        <fullName evidence="1">Uncharacterized protein</fullName>
    </submittedName>
</protein>
<gene>
    <name evidence="1" type="ORF">PG994_000792</name>
</gene>
<organism evidence="1 2">
    <name type="scientific">Apiospora phragmitis</name>
    <dbReference type="NCBI Taxonomy" id="2905665"/>
    <lineage>
        <taxon>Eukaryota</taxon>
        <taxon>Fungi</taxon>
        <taxon>Dikarya</taxon>
        <taxon>Ascomycota</taxon>
        <taxon>Pezizomycotina</taxon>
        <taxon>Sordariomycetes</taxon>
        <taxon>Xylariomycetidae</taxon>
        <taxon>Amphisphaeriales</taxon>
        <taxon>Apiosporaceae</taxon>
        <taxon>Apiospora</taxon>
    </lineage>
</organism>
<comment type="caution">
    <text evidence="1">The sequence shown here is derived from an EMBL/GenBank/DDBJ whole genome shotgun (WGS) entry which is preliminary data.</text>
</comment>
<sequence length="226" mass="25017">MIPKQPIPLEALAAINFLLTVAYVALICHDDWSEIQDRVIAQLSSDSPDLTKLWFLPAGGTRIFGYPATADGLFECQNRWNLWSDDEFTTILSALDAALAAKGLEPEEVKGERVEYRGSSTKLHVLGRQADGQTKDGWDLGDIKRRLIVTNMGSRLLRQGLFPEGLLRDFEVRADPGDTIDVVRDDEPQRSACYHGPERITGIPRGQMLWVGRAGMTGRAGTGPRL</sequence>
<name>A0ABR1X7B7_9PEZI</name>
<dbReference type="EMBL" id="JAQQWL010000001">
    <property type="protein sequence ID" value="KAK8091287.1"/>
    <property type="molecule type" value="Genomic_DNA"/>
</dbReference>
<reference evidence="1 2" key="1">
    <citation type="submission" date="2023-01" db="EMBL/GenBank/DDBJ databases">
        <title>Analysis of 21 Apiospora genomes using comparative genomics revels a genus with tremendous synthesis potential of carbohydrate active enzymes and secondary metabolites.</title>
        <authorList>
            <person name="Sorensen T."/>
        </authorList>
    </citation>
    <scope>NUCLEOTIDE SEQUENCE [LARGE SCALE GENOMIC DNA]</scope>
    <source>
        <strain evidence="1 2">CBS 135458</strain>
    </source>
</reference>
<evidence type="ECO:0000313" key="1">
    <source>
        <dbReference type="EMBL" id="KAK8091287.1"/>
    </source>
</evidence>